<sequence>MHGKDIGLIILSNRKEYEYHQMKVKEAKEKGNYSFDPEGGRDNLKIKVPTLTFQVISMKEVVITDCEISRLKLIDYQWIQNNSWKKIAKQPYDFKDIYFLYKKEKNNYVSYKVGLTIVEY</sequence>
<organism evidence="1 2">
    <name type="scientific">Polaribacter cellanae</name>
    <dbReference type="NCBI Taxonomy" id="2818493"/>
    <lineage>
        <taxon>Bacteria</taxon>
        <taxon>Pseudomonadati</taxon>
        <taxon>Bacteroidota</taxon>
        <taxon>Flavobacteriia</taxon>
        <taxon>Flavobacteriales</taxon>
        <taxon>Flavobacteriaceae</taxon>
    </lineage>
</organism>
<keyword evidence="2" id="KW-1185">Reference proteome</keyword>
<dbReference type="Proteomes" id="UP000663920">
    <property type="component" value="Chromosome"/>
</dbReference>
<name>A0A975H5U6_9FLAO</name>
<reference evidence="1 2" key="1">
    <citation type="submission" date="2021-03" db="EMBL/GenBank/DDBJ databases">
        <title>Complete genome of Polaribacter_sp.SM13.</title>
        <authorList>
            <person name="Jeong S.W."/>
            <person name="Bae J.W."/>
        </authorList>
    </citation>
    <scope>NUCLEOTIDE SEQUENCE [LARGE SCALE GENOMIC DNA]</scope>
    <source>
        <strain evidence="1 2">SM13</strain>
    </source>
</reference>
<dbReference type="AlphaFoldDB" id="A0A975H5U6"/>
<evidence type="ECO:0000313" key="1">
    <source>
        <dbReference type="EMBL" id="QTE21313.1"/>
    </source>
</evidence>
<evidence type="ECO:0000313" key="2">
    <source>
        <dbReference type="Proteomes" id="UP000663920"/>
    </source>
</evidence>
<dbReference type="KEGG" id="pcea:J3359_10780"/>
<gene>
    <name evidence="1" type="ORF">J3359_10780</name>
</gene>
<proteinExistence type="predicted"/>
<dbReference type="EMBL" id="CP071869">
    <property type="protein sequence ID" value="QTE21313.1"/>
    <property type="molecule type" value="Genomic_DNA"/>
</dbReference>
<dbReference type="RefSeq" id="WP_208076872.1">
    <property type="nucleotide sequence ID" value="NZ_CP071869.1"/>
</dbReference>
<accession>A0A975H5U6</accession>
<protein>
    <submittedName>
        <fullName evidence="1">Uncharacterized protein</fullName>
    </submittedName>
</protein>